<organism evidence="2 3">
    <name type="scientific">Thioclava electrotropha</name>
    <dbReference type="NCBI Taxonomy" id="1549850"/>
    <lineage>
        <taxon>Bacteria</taxon>
        <taxon>Pseudomonadati</taxon>
        <taxon>Pseudomonadota</taxon>
        <taxon>Alphaproteobacteria</taxon>
        <taxon>Rhodobacterales</taxon>
        <taxon>Paracoccaceae</taxon>
        <taxon>Thioclava</taxon>
    </lineage>
</organism>
<evidence type="ECO:0000313" key="2">
    <source>
        <dbReference type="EMBL" id="QPZ92318.1"/>
    </source>
</evidence>
<reference evidence="2 3" key="1">
    <citation type="submission" date="2020-05" db="EMBL/GenBank/DDBJ databases">
        <title>Thioclava electrotropha strain Elox9 finished genome.</title>
        <authorList>
            <person name="Rowe A.R."/>
            <person name="Wilbanks E.G."/>
        </authorList>
    </citation>
    <scope>NUCLEOTIDE SEQUENCE [LARGE SCALE GENOMIC DNA]</scope>
    <source>
        <strain evidence="2 3">Elox9</strain>
    </source>
</reference>
<sequence>MNYEHHGYAANLGFFKSFGLNHGKEPGEAAGSSRYIPIRDLNVAQIKDEAVDRFLEVGDVIEERAAELAKILTQDEAGDLQDTLTYSIREIMRNVVEHSKSENIHVCAQYWPSRHEVEVGIVDDGIGVHAALTSNPAHDDLGEKEALELSLMPGISGNPMAGKGRNEWNNSGYGLYMTNRICRNGGHFLICSGGHGIELSQDGKENFETSFQGTAIRLFIDTRNLTDLRGRLAEFAEDGRAAAKELAGANDSRASTASQMLRRDFQDA</sequence>
<dbReference type="SUPFAM" id="SSF55874">
    <property type="entry name" value="ATPase domain of HSP90 chaperone/DNA topoisomerase II/histidine kinase"/>
    <property type="match status" value="1"/>
</dbReference>
<dbReference type="EMBL" id="CP053562">
    <property type="protein sequence ID" value="QPZ92318.1"/>
    <property type="molecule type" value="Genomic_DNA"/>
</dbReference>
<dbReference type="InterPro" id="IPR036890">
    <property type="entry name" value="HATPase_C_sf"/>
</dbReference>
<keyword evidence="2" id="KW-0067">ATP-binding</keyword>
<dbReference type="GO" id="GO:0005524">
    <property type="term" value="F:ATP binding"/>
    <property type="evidence" value="ECO:0007669"/>
    <property type="project" value="UniProtKB-KW"/>
</dbReference>
<evidence type="ECO:0000256" key="1">
    <source>
        <dbReference type="SAM" id="MobiDB-lite"/>
    </source>
</evidence>
<gene>
    <name evidence="2" type="ORF">AKL02_016415</name>
</gene>
<proteinExistence type="predicted"/>
<dbReference type="Proteomes" id="UP000192422">
    <property type="component" value="Chromosome"/>
</dbReference>
<name>A0ABX6YX40_9RHOB</name>
<accession>A0ABX6YX40</accession>
<dbReference type="RefSeq" id="WP_133052026.1">
    <property type="nucleotide sequence ID" value="NZ_CP053562.1"/>
</dbReference>
<protein>
    <submittedName>
        <fullName evidence="2">ATP-binding protein</fullName>
    </submittedName>
</protein>
<keyword evidence="3" id="KW-1185">Reference proteome</keyword>
<keyword evidence="2" id="KW-0547">Nucleotide-binding</keyword>
<dbReference type="Gene3D" id="3.30.565.10">
    <property type="entry name" value="Histidine kinase-like ATPase, C-terminal domain"/>
    <property type="match status" value="1"/>
</dbReference>
<evidence type="ECO:0000313" key="3">
    <source>
        <dbReference type="Proteomes" id="UP000192422"/>
    </source>
</evidence>
<feature type="region of interest" description="Disordered" evidence="1">
    <location>
        <begin position="247"/>
        <end position="268"/>
    </location>
</feature>